<dbReference type="eggNOG" id="COG2304">
    <property type="taxonomic scope" value="Bacteria"/>
</dbReference>
<dbReference type="EMBL" id="ATMR01000089">
    <property type="protein sequence ID" value="EPR73628.1"/>
    <property type="molecule type" value="Genomic_DNA"/>
</dbReference>
<evidence type="ECO:0000256" key="1">
    <source>
        <dbReference type="SAM" id="Phobius"/>
    </source>
</evidence>
<evidence type="ECO:0000313" key="3">
    <source>
        <dbReference type="Proteomes" id="UP000014962"/>
    </source>
</evidence>
<protein>
    <submittedName>
        <fullName evidence="2">Uncharacterized protein</fullName>
    </submittedName>
</protein>
<proteinExistence type="predicted"/>
<keyword evidence="1" id="KW-0472">Membrane</keyword>
<reference evidence="2 3" key="1">
    <citation type="journal article" date="2013" name="Genome Announc.">
        <title>Draft Genome Sequence of Winogradskyella psychrotolerans RS-3T, Isolated from the Marine Transect of Kongsfjorden, Ny-Alesund, Svalbard, Arctic Ocean.</title>
        <authorList>
            <person name="Kumar Pinnaka A."/>
            <person name="Ara S."/>
            <person name="Singh A."/>
            <person name="Shivaji S."/>
        </authorList>
    </citation>
    <scope>NUCLEOTIDE SEQUENCE [LARGE SCALE GENOMIC DNA]</scope>
    <source>
        <strain evidence="2 3">RS-3</strain>
    </source>
</reference>
<keyword evidence="3" id="KW-1185">Reference proteome</keyword>
<dbReference type="RefSeq" id="WP_020897833.1">
    <property type="nucleotide sequence ID" value="NZ_ATMR01000089.1"/>
</dbReference>
<name>S7XC94_9FLAO</name>
<gene>
    <name evidence="2" type="ORF">ADIWIN_1265</name>
</gene>
<dbReference type="STRING" id="641526.ADIWIN_1265"/>
<feature type="transmembrane region" description="Helical" evidence="1">
    <location>
        <begin position="123"/>
        <end position="142"/>
    </location>
</feature>
<organism evidence="2 3">
    <name type="scientific">Winogradskyella psychrotolerans RS-3</name>
    <dbReference type="NCBI Taxonomy" id="641526"/>
    <lineage>
        <taxon>Bacteria</taxon>
        <taxon>Pseudomonadati</taxon>
        <taxon>Bacteroidota</taxon>
        <taxon>Flavobacteriia</taxon>
        <taxon>Flavobacteriales</taxon>
        <taxon>Flavobacteriaceae</taxon>
        <taxon>Winogradskyella</taxon>
    </lineage>
</organism>
<dbReference type="Proteomes" id="UP000014962">
    <property type="component" value="Unassembled WGS sequence"/>
</dbReference>
<dbReference type="PATRIC" id="fig|641526.4.peg.1255"/>
<keyword evidence="1" id="KW-0812">Transmembrane</keyword>
<sequence length="146" mass="16465">MGLQSLKLSKLYYTIGQPNTIAIQTSIGQDDILTLDSDDTSVIPLQKTYSKSVVLETEDFPNTAGILNVKNKETILQNLSFNYNRVESNLSYYNLSTLNNATVDNSLETTINTIKSSTNVNALWKWFVIFALAFLIIEMLLLKYLK</sequence>
<keyword evidence="1" id="KW-1133">Transmembrane helix</keyword>
<evidence type="ECO:0000313" key="2">
    <source>
        <dbReference type="EMBL" id="EPR73628.1"/>
    </source>
</evidence>
<dbReference type="AlphaFoldDB" id="S7XC94"/>
<comment type="caution">
    <text evidence="2">The sequence shown here is derived from an EMBL/GenBank/DDBJ whole genome shotgun (WGS) entry which is preliminary data.</text>
</comment>
<accession>S7XC94</accession>